<dbReference type="SUPFAM" id="SSF52047">
    <property type="entry name" value="RNI-like"/>
    <property type="match status" value="1"/>
</dbReference>
<dbReference type="AlphaFoldDB" id="A0A8H3H9I6"/>
<comment type="caution">
    <text evidence="1">The sequence shown here is derived from an EMBL/GenBank/DDBJ whole genome shotgun (WGS) entry which is preliminary data.</text>
</comment>
<gene>
    <name evidence="1" type="ORF">RDB_LOCUS138180</name>
</gene>
<evidence type="ECO:0000313" key="1">
    <source>
        <dbReference type="EMBL" id="CAE6490064.1"/>
    </source>
</evidence>
<accession>A0A8H3H9I6</accession>
<organism evidence="1 2">
    <name type="scientific">Rhizoctonia solani</name>
    <dbReference type="NCBI Taxonomy" id="456999"/>
    <lineage>
        <taxon>Eukaryota</taxon>
        <taxon>Fungi</taxon>
        <taxon>Dikarya</taxon>
        <taxon>Basidiomycota</taxon>
        <taxon>Agaricomycotina</taxon>
        <taxon>Agaricomycetes</taxon>
        <taxon>Cantharellales</taxon>
        <taxon>Ceratobasidiaceae</taxon>
        <taxon>Rhizoctonia</taxon>
    </lineage>
</organism>
<dbReference type="InterPro" id="IPR032675">
    <property type="entry name" value="LRR_dom_sf"/>
</dbReference>
<name>A0A8H3H9I6_9AGAM</name>
<dbReference type="Proteomes" id="UP000663888">
    <property type="component" value="Unassembled WGS sequence"/>
</dbReference>
<dbReference type="EMBL" id="CAJMWX010001463">
    <property type="protein sequence ID" value="CAE6490064.1"/>
    <property type="molecule type" value="Genomic_DNA"/>
</dbReference>
<protein>
    <recommendedName>
        <fullName evidence="3">F-box domain-containing protein</fullName>
    </recommendedName>
</protein>
<evidence type="ECO:0008006" key="3">
    <source>
        <dbReference type="Google" id="ProtNLM"/>
    </source>
</evidence>
<sequence length="559" mass="63778">MCETIAPDAYQTMQQWEEAGTLLASAVTNYLHLSLSLETNCLVGGVPPGYLSRRIDLSLDSLHVVLDRQIAEARSTLTRVRNQISSPVYRFPEEVLSEIFINTVFTPGFWEADVNEHKTVQFYRRIYNLIGVCSTWRNIVISRGVFWSIVPIIYSGRRYLATKHAANLSLERAQGRPLHFIAFLSSWPYDFPCWAEHASRLQTVSICTSTNAYEAMQGLLEGFLCSERLSLSQLSLCHTYEPSYYNQLPREEHYILNNSAPTHPLNNIIHNLSILRIKGAQFYWDHVTFSGRLTELHFQDVMIGYDTTLTNLLGALSSATQLRDLKFIGVRSFPVQGALVVPQIRLPSLESLLARDLSYNTLAVLLAVIASRSHRLTLFLTRKCRCIKLPGSDQAQDVDIQVLYQLLGTLSVHSLFLSGENEHGWLSAADLRNLVLLMPDLETLWINKWDLNQDACLALVRSPHPHPVLPNLKGLRFTQTGVWSEPAFKMMIISHSRSIQWLEFGIVLVDEVDGDIRFSYILGGWDNWLQENVGNPGIIELDDEYEPYEFEEVEWRMWS</sequence>
<proteinExistence type="predicted"/>
<evidence type="ECO:0000313" key="2">
    <source>
        <dbReference type="Proteomes" id="UP000663888"/>
    </source>
</evidence>
<dbReference type="Gene3D" id="3.80.10.10">
    <property type="entry name" value="Ribonuclease Inhibitor"/>
    <property type="match status" value="1"/>
</dbReference>
<reference evidence="1" key="1">
    <citation type="submission" date="2021-01" db="EMBL/GenBank/DDBJ databases">
        <authorList>
            <person name="Kaushik A."/>
        </authorList>
    </citation>
    <scope>NUCLEOTIDE SEQUENCE</scope>
    <source>
        <strain evidence="1">AG4-R118</strain>
    </source>
</reference>